<evidence type="ECO:0000256" key="6">
    <source>
        <dbReference type="ARBA" id="ARBA00023015"/>
    </source>
</evidence>
<dbReference type="PANTHER" id="PTHR26374:SF456">
    <property type="entry name" value="ZINC FINGER PROTEIN ZAT5-LIKE"/>
    <property type="match status" value="1"/>
</dbReference>
<keyword evidence="2" id="KW-0479">Metal-binding</keyword>
<dbReference type="PROSITE" id="PS00028">
    <property type="entry name" value="ZINC_FINGER_C2H2_1"/>
    <property type="match status" value="2"/>
</dbReference>
<organism evidence="11">
    <name type="scientific">Cymbidium ensifolium</name>
    <name type="common">Orchid</name>
    <name type="synonym">Epidendrum ensifolium</name>
    <dbReference type="NCBI Taxonomy" id="78740"/>
    <lineage>
        <taxon>Eukaryota</taxon>
        <taxon>Viridiplantae</taxon>
        <taxon>Streptophyta</taxon>
        <taxon>Embryophyta</taxon>
        <taxon>Tracheophyta</taxon>
        <taxon>Spermatophyta</taxon>
        <taxon>Magnoliopsida</taxon>
        <taxon>Liliopsida</taxon>
        <taxon>Asparagales</taxon>
        <taxon>Orchidaceae</taxon>
        <taxon>Epidendroideae</taxon>
        <taxon>Cymbidieae</taxon>
        <taxon>Cymbidiinae</taxon>
        <taxon>Cymbidium</taxon>
    </lineage>
</organism>
<evidence type="ECO:0000256" key="4">
    <source>
        <dbReference type="ARBA" id="ARBA00022771"/>
    </source>
</evidence>
<evidence type="ECO:0000256" key="2">
    <source>
        <dbReference type="ARBA" id="ARBA00022723"/>
    </source>
</evidence>
<sequence length="167" mass="18509">MVGMIKRPRLEHEEGDREMAKVLMLLSHDGDDKKHSPPTSAVAAAARVFECKSCSRQFATFQALGGHRASHKKPKVAGEREALEVKTKVHECSICGLEFPVGQALGGHMRRHKPAAEVVEKKGGEERKRVMWMDLNLTPMENDLVMRKMDGIGVGIGDKIPVVDCFH</sequence>
<reference evidence="11" key="1">
    <citation type="journal article" date="2015" name="PLoS ONE">
        <title>Digital Gene Expression Analysis Based on De Novo Transcriptome Assembly Reveals New Genes Associated with Floral Organ Differentiation of the Orchid Plant Cymbidium ensifolium.</title>
        <authorList>
            <person name="Yang F."/>
            <person name="Zhu G."/>
        </authorList>
    </citation>
    <scope>NUCLEOTIDE SEQUENCE</scope>
</reference>
<keyword evidence="3" id="KW-0677">Repeat</keyword>
<evidence type="ECO:0000256" key="5">
    <source>
        <dbReference type="ARBA" id="ARBA00022833"/>
    </source>
</evidence>
<evidence type="ECO:0000256" key="9">
    <source>
        <dbReference type="PROSITE-ProRule" id="PRU00042"/>
    </source>
</evidence>
<keyword evidence="8" id="KW-0539">Nucleus</keyword>
<keyword evidence="4 9" id="KW-0863">Zinc-finger</keyword>
<evidence type="ECO:0000256" key="1">
    <source>
        <dbReference type="ARBA" id="ARBA00004123"/>
    </source>
</evidence>
<feature type="domain" description="C2H2-type" evidence="10">
    <location>
        <begin position="90"/>
        <end position="117"/>
    </location>
</feature>
<comment type="subcellular location">
    <subcellularLocation>
        <location evidence="1">Nucleus</location>
    </subcellularLocation>
</comment>
<evidence type="ECO:0000256" key="7">
    <source>
        <dbReference type="ARBA" id="ARBA00023163"/>
    </source>
</evidence>
<dbReference type="PANTHER" id="PTHR26374">
    <property type="entry name" value="ZINC FINGER PROTEIN ZAT5"/>
    <property type="match status" value="1"/>
</dbReference>
<keyword evidence="5" id="KW-0862">Zinc</keyword>
<dbReference type="EMBL" id="MK470673">
    <property type="protein sequence ID" value="QEG03150.1"/>
    <property type="molecule type" value="mRNA"/>
</dbReference>
<dbReference type="GO" id="GO:0005634">
    <property type="term" value="C:nucleus"/>
    <property type="evidence" value="ECO:0007669"/>
    <property type="project" value="UniProtKB-SubCell"/>
</dbReference>
<evidence type="ECO:0000259" key="10">
    <source>
        <dbReference type="PROSITE" id="PS50157"/>
    </source>
</evidence>
<feature type="domain" description="C2H2-type" evidence="10">
    <location>
        <begin position="49"/>
        <end position="76"/>
    </location>
</feature>
<name>A0A5B9MSG5_CYMEN</name>
<accession>A0A5B9MSG5</accession>
<keyword evidence="6" id="KW-0805">Transcription regulation</keyword>
<dbReference type="Gene3D" id="3.30.160.60">
    <property type="entry name" value="Classic Zinc Finger"/>
    <property type="match status" value="1"/>
</dbReference>
<dbReference type="PROSITE" id="PS50157">
    <property type="entry name" value="ZINC_FINGER_C2H2_2"/>
    <property type="match status" value="2"/>
</dbReference>
<dbReference type="InterPro" id="IPR013087">
    <property type="entry name" value="Znf_C2H2_type"/>
</dbReference>
<evidence type="ECO:0000313" key="11">
    <source>
        <dbReference type="EMBL" id="QEG03150.1"/>
    </source>
</evidence>
<evidence type="ECO:0000256" key="3">
    <source>
        <dbReference type="ARBA" id="ARBA00022737"/>
    </source>
</evidence>
<dbReference type="GO" id="GO:0008270">
    <property type="term" value="F:zinc ion binding"/>
    <property type="evidence" value="ECO:0007669"/>
    <property type="project" value="UniProtKB-KW"/>
</dbReference>
<keyword evidence="7" id="KW-0804">Transcription</keyword>
<dbReference type="SMART" id="SM00355">
    <property type="entry name" value="ZnF_C2H2"/>
    <property type="match status" value="2"/>
</dbReference>
<dbReference type="SUPFAM" id="SSF57667">
    <property type="entry name" value="beta-beta-alpha zinc fingers"/>
    <property type="match status" value="1"/>
</dbReference>
<dbReference type="AlphaFoldDB" id="A0A5B9MSG5"/>
<proteinExistence type="evidence at transcript level"/>
<dbReference type="InterPro" id="IPR036236">
    <property type="entry name" value="Znf_C2H2_sf"/>
</dbReference>
<evidence type="ECO:0000256" key="8">
    <source>
        <dbReference type="ARBA" id="ARBA00023242"/>
    </source>
</evidence>
<protein>
    <submittedName>
        <fullName evidence="11">Zinc finger protein ZAT11-like isoform X1</fullName>
    </submittedName>
</protein>
<dbReference type="Pfam" id="PF13912">
    <property type="entry name" value="zf-C2H2_6"/>
    <property type="match status" value="2"/>
</dbReference>